<gene>
    <name evidence="3" type="ORF">GIY30_04090</name>
</gene>
<organism evidence="3 4">
    <name type="scientific">Gordonia mangrovi</name>
    <dbReference type="NCBI Taxonomy" id="2665643"/>
    <lineage>
        <taxon>Bacteria</taxon>
        <taxon>Bacillati</taxon>
        <taxon>Actinomycetota</taxon>
        <taxon>Actinomycetes</taxon>
        <taxon>Mycobacteriales</taxon>
        <taxon>Gordoniaceae</taxon>
        <taxon>Gordonia</taxon>
    </lineage>
</organism>
<dbReference type="PANTHER" id="PTHR34387:SF1">
    <property type="entry name" value="PERIPLASMIC IMMUNOGENIC PROTEIN"/>
    <property type="match status" value="1"/>
</dbReference>
<dbReference type="Proteomes" id="UP000475545">
    <property type="component" value="Unassembled WGS sequence"/>
</dbReference>
<keyword evidence="2" id="KW-0812">Transmembrane</keyword>
<dbReference type="AlphaFoldDB" id="A0A6L7GPR3"/>
<keyword evidence="2" id="KW-0472">Membrane</keyword>
<dbReference type="Gene3D" id="3.30.70.2970">
    <property type="entry name" value="Protein of unknown function (DUF541), domain 2"/>
    <property type="match status" value="1"/>
</dbReference>
<reference evidence="3 4" key="1">
    <citation type="submission" date="2019-11" db="EMBL/GenBank/DDBJ databases">
        <title>Gordonia sp. nov., a novel actinobacterium isolated from mangrove soil in Hainan.</title>
        <authorList>
            <person name="Huang X."/>
            <person name="Xie Y."/>
            <person name="Chu X."/>
            <person name="Xiao K."/>
        </authorList>
    </citation>
    <scope>NUCLEOTIDE SEQUENCE [LARGE SCALE GENOMIC DNA]</scope>
    <source>
        <strain evidence="3 4">HNM0687</strain>
    </source>
</reference>
<proteinExistence type="predicted"/>
<dbReference type="InterPro" id="IPR052022">
    <property type="entry name" value="26kDa_periplasmic_antigen"/>
</dbReference>
<keyword evidence="4" id="KW-1185">Reference proteome</keyword>
<evidence type="ECO:0000313" key="4">
    <source>
        <dbReference type="Proteomes" id="UP000475545"/>
    </source>
</evidence>
<dbReference type="GO" id="GO:0006974">
    <property type="term" value="P:DNA damage response"/>
    <property type="evidence" value="ECO:0007669"/>
    <property type="project" value="TreeGrafter"/>
</dbReference>
<evidence type="ECO:0000256" key="1">
    <source>
        <dbReference type="SAM" id="MobiDB-lite"/>
    </source>
</evidence>
<feature type="region of interest" description="Disordered" evidence="1">
    <location>
        <begin position="210"/>
        <end position="231"/>
    </location>
</feature>
<dbReference type="PANTHER" id="PTHR34387">
    <property type="entry name" value="SLR1258 PROTEIN"/>
    <property type="match status" value="1"/>
</dbReference>
<protein>
    <submittedName>
        <fullName evidence="3">DUF541 domain-containing protein</fullName>
    </submittedName>
</protein>
<accession>A0A6L7GPR3</accession>
<name>A0A6L7GPR3_9ACTN</name>
<keyword evidence="2" id="KW-1133">Transmembrane helix</keyword>
<evidence type="ECO:0000256" key="2">
    <source>
        <dbReference type="SAM" id="Phobius"/>
    </source>
</evidence>
<evidence type="ECO:0000313" key="3">
    <source>
        <dbReference type="EMBL" id="MXP20538.1"/>
    </source>
</evidence>
<feature type="compositionally biased region" description="Polar residues" evidence="1">
    <location>
        <begin position="210"/>
        <end position="226"/>
    </location>
</feature>
<dbReference type="Pfam" id="PF04402">
    <property type="entry name" value="SIMPL"/>
    <property type="match status" value="1"/>
</dbReference>
<sequence length="253" mass="25667">MDAGPVDEGAGVSRRGVMRVAAAVAAVVAVLFVSACGGDGGSGGDPRTVTVNGTGTVTGAPDTLRVDIGVEATAADVSSALNTSSAQVREVTDAVVAEGVERRDIQTQQVNLTPQYSTAAPGTSREITGYQATNTIRVTIRDIGAASQVLSAAATAGGDSTRIGNVAFAIDDDSDLMRQAREAAFDDARSRAEQYASLAGDSLGKVQTITESTSGQQQPTTVQRDSSAAAAPVPIEPGEQTLTFSVTVTYALS</sequence>
<dbReference type="InterPro" id="IPR007497">
    <property type="entry name" value="SIMPL/DUF541"/>
</dbReference>
<dbReference type="EMBL" id="WMBR01000001">
    <property type="protein sequence ID" value="MXP20538.1"/>
    <property type="molecule type" value="Genomic_DNA"/>
</dbReference>
<feature type="transmembrane region" description="Helical" evidence="2">
    <location>
        <begin position="20"/>
        <end position="38"/>
    </location>
</feature>
<comment type="caution">
    <text evidence="3">The sequence shown here is derived from an EMBL/GenBank/DDBJ whole genome shotgun (WGS) entry which is preliminary data.</text>
</comment>
<dbReference type="Gene3D" id="3.30.110.170">
    <property type="entry name" value="Protein of unknown function (DUF541), domain 1"/>
    <property type="match status" value="1"/>
</dbReference>